<protein>
    <submittedName>
        <fullName evidence="2">Sulfotransferase family protein</fullName>
    </submittedName>
</protein>
<evidence type="ECO:0000313" key="3">
    <source>
        <dbReference type="Proteomes" id="UP000240418"/>
    </source>
</evidence>
<dbReference type="RefSeq" id="WP_165798939.1">
    <property type="nucleotide sequence ID" value="NZ_PYGJ01000016.1"/>
</dbReference>
<dbReference type="AlphaFoldDB" id="A0A2P8F773"/>
<dbReference type="Gene3D" id="1.25.40.10">
    <property type="entry name" value="Tetratricopeptide repeat domain"/>
    <property type="match status" value="1"/>
</dbReference>
<gene>
    <name evidence="2" type="ORF">CLV88_11618</name>
</gene>
<dbReference type="InterPro" id="IPR026634">
    <property type="entry name" value="TPST-like"/>
</dbReference>
<sequence length="565" mass="65216">MLDERRIVTELPSFPDEVTLFQAVGILGTLDRPKNQSQLMERTSIHDPVVRVWALSSLIAKAARVDGNLLVMAMHVARRSAHLRQLLLPRFLSTFRFDLVNKLQELEEASLESEKDLHLKMMEATLQNDYEAQVLLHERLYLMTGNPKHVTDARDIARSRLNWSKALKPMLRAIFTHTEPLQASLIGLLRMLEREDARDQFKLFAQVIRPNEEARLASIYAFAQMHYWDKQYQKCIQVLEKSNALKLTKDKLSILNALVANAYEKDGDYENAAKWYQLQNEALKQKNLKPERYIADLENRAGWPVPKLPEDKNDNYFIMTGFPRSGTTLLENALSSHPKVMACEETSSLIGSIFTAYKSPMSADPDGKNIGLRGVAHRQLYYQNLTRYVNKPDVQAIIDKTPIIGSNIKYMEKIFPSKKYIFSIRHPYDVVLSNWKQDYAQNIAMTAFNDIHTSCVLYNHVMSDWFEVFPGKTDRVYYIKYDELVNDFDAVIGGALDFLGVEWTDEVRNFAENASKRAVRTPSYANVRKGLSLGVQSSWQNFEFLFDEECRKLLDPWVERFEYAA</sequence>
<dbReference type="InterPro" id="IPR011990">
    <property type="entry name" value="TPR-like_helical_dom_sf"/>
</dbReference>
<dbReference type="GO" id="GO:0008476">
    <property type="term" value="F:protein-tyrosine sulfotransferase activity"/>
    <property type="evidence" value="ECO:0007669"/>
    <property type="project" value="InterPro"/>
</dbReference>
<reference evidence="2 3" key="1">
    <citation type="submission" date="2018-03" db="EMBL/GenBank/DDBJ databases">
        <title>Genomic Encyclopedia of Archaeal and Bacterial Type Strains, Phase II (KMG-II): from individual species to whole genera.</title>
        <authorList>
            <person name="Goeker M."/>
        </authorList>
    </citation>
    <scope>NUCLEOTIDE SEQUENCE [LARGE SCALE GENOMIC DNA]</scope>
    <source>
        <strain evidence="2 3">DSM 100673</strain>
    </source>
</reference>
<keyword evidence="3" id="KW-1185">Reference proteome</keyword>
<accession>A0A2P8F773</accession>
<evidence type="ECO:0000256" key="1">
    <source>
        <dbReference type="ARBA" id="ARBA00022679"/>
    </source>
</evidence>
<dbReference type="Proteomes" id="UP000240418">
    <property type="component" value="Unassembled WGS sequence"/>
</dbReference>
<comment type="caution">
    <text evidence="2">The sequence shown here is derived from an EMBL/GenBank/DDBJ whole genome shotgun (WGS) entry which is preliminary data.</text>
</comment>
<dbReference type="SUPFAM" id="SSF52540">
    <property type="entry name" value="P-loop containing nucleoside triphosphate hydrolases"/>
    <property type="match status" value="1"/>
</dbReference>
<keyword evidence="1 2" id="KW-0808">Transferase</keyword>
<proteinExistence type="predicted"/>
<name>A0A2P8F773_9RHOB</name>
<organism evidence="2 3">
    <name type="scientific">Shimia abyssi</name>
    <dbReference type="NCBI Taxonomy" id="1662395"/>
    <lineage>
        <taxon>Bacteria</taxon>
        <taxon>Pseudomonadati</taxon>
        <taxon>Pseudomonadota</taxon>
        <taxon>Alphaproteobacteria</taxon>
        <taxon>Rhodobacterales</taxon>
        <taxon>Roseobacteraceae</taxon>
    </lineage>
</organism>
<dbReference type="EMBL" id="PYGJ01000016">
    <property type="protein sequence ID" value="PSL17571.1"/>
    <property type="molecule type" value="Genomic_DNA"/>
</dbReference>
<dbReference type="Pfam" id="PF13469">
    <property type="entry name" value="Sulfotransfer_3"/>
    <property type="match status" value="1"/>
</dbReference>
<dbReference type="Gene3D" id="3.40.50.300">
    <property type="entry name" value="P-loop containing nucleotide triphosphate hydrolases"/>
    <property type="match status" value="1"/>
</dbReference>
<dbReference type="InterPro" id="IPR027417">
    <property type="entry name" value="P-loop_NTPase"/>
</dbReference>
<dbReference type="PANTHER" id="PTHR12788:SF10">
    <property type="entry name" value="PROTEIN-TYROSINE SULFOTRANSFERASE"/>
    <property type="match status" value="1"/>
</dbReference>
<evidence type="ECO:0000313" key="2">
    <source>
        <dbReference type="EMBL" id="PSL17571.1"/>
    </source>
</evidence>
<dbReference type="PANTHER" id="PTHR12788">
    <property type="entry name" value="PROTEIN-TYROSINE SULFOTRANSFERASE 2"/>
    <property type="match status" value="1"/>
</dbReference>